<feature type="domain" description="SMC hinge" evidence="7">
    <location>
        <begin position="520"/>
        <end position="630"/>
    </location>
</feature>
<feature type="coiled-coil region" evidence="6">
    <location>
        <begin position="671"/>
        <end position="740"/>
    </location>
</feature>
<comment type="subunit">
    <text evidence="6">Homodimer.</text>
</comment>
<proteinExistence type="inferred from homology"/>
<feature type="coiled-coil region" evidence="6">
    <location>
        <begin position="241"/>
        <end position="471"/>
    </location>
</feature>
<dbReference type="Gene3D" id="1.20.1060.20">
    <property type="match status" value="1"/>
</dbReference>
<accession>A0ABS4KJ51</accession>
<evidence type="ECO:0000256" key="5">
    <source>
        <dbReference type="ARBA" id="ARBA00023125"/>
    </source>
</evidence>
<dbReference type="Gene3D" id="3.30.70.1620">
    <property type="match status" value="1"/>
</dbReference>
<evidence type="ECO:0000259" key="7">
    <source>
        <dbReference type="SMART" id="SM00968"/>
    </source>
</evidence>
<evidence type="ECO:0000313" key="8">
    <source>
        <dbReference type="EMBL" id="MBP2027820.1"/>
    </source>
</evidence>
<feature type="coiled-coil region" evidence="6">
    <location>
        <begin position="174"/>
        <end position="215"/>
    </location>
</feature>
<dbReference type="SMART" id="SM00968">
    <property type="entry name" value="SMC_hinge"/>
    <property type="match status" value="1"/>
</dbReference>
<dbReference type="SUPFAM" id="SSF52540">
    <property type="entry name" value="P-loop containing nucleoside triphosphate hydrolases"/>
    <property type="match status" value="2"/>
</dbReference>
<dbReference type="EMBL" id="JAGGLI010000016">
    <property type="protein sequence ID" value="MBP2027820.1"/>
    <property type="molecule type" value="Genomic_DNA"/>
</dbReference>
<feature type="binding site" evidence="6">
    <location>
        <begin position="32"/>
        <end position="39"/>
    </location>
    <ligand>
        <name>ATP</name>
        <dbReference type="ChEBI" id="CHEBI:30616"/>
    </ligand>
</feature>
<dbReference type="PANTHER" id="PTHR43977">
    <property type="entry name" value="STRUCTURAL MAINTENANCE OF CHROMOSOMES PROTEIN 3"/>
    <property type="match status" value="1"/>
</dbReference>
<dbReference type="InterPro" id="IPR011890">
    <property type="entry name" value="SMC_prok"/>
</dbReference>
<sequence length="1177" mass="135915">MHLKKMELKGFKSFPDKTEILFPKGLISVVGPNGSGKSNILDAVRWVLGEQSMKNLRGEKLEDVIFSGTEKRKEMGYCEVSLIIDNSNQKINLEYTEIAIKRKAFKSGESQFFINNKPCRLKDIKELLLDTGIGREGYSIISQGKIDEIVNGSSVHRRKILEEAAGITKFRYKKEESEKKLSSTKENLERINDIYKEIEKQIKPLEIQKEKAEKYFVLREELIKSDINRVLKDFDVLYKSQRDALAEVEILKKKVKETERLKQDITNKIFQSKGELGFSEENIKEYLEEIEELVKLEQSCLRKYDVTKEKIVNIKSNNIRLKDSLSSEKIEIENLNKKIKNIDIELNNIELSIDELTKEHKERIKSHKSEIASLGEMDESIENLKLKAINLESEKLKIESRCEMLEENIKSMEERMEETSKSILDVKDTLKQYVDEGEKIKQEIKEKNKELDSSKIELNAIKEMISETEDKKSKLLKSLNDNLYEIKDTKSKLLMLQKMEEDMEGFSKGSKEILGNKNLKGIKDAVANIIKVKSGYEKAIEGVLSGQLQNIIVNTKEDTKNAIDFLKKNRLGRVTFLPLDSISGRTLNYNQSGTLAYNVVEYSSLYEEIVKYLLGRIVIVDTMDEAIALGKKNKDSFKIVTKDGEIFNVGGSVTGGSLYSSASIFTRRKTIEELIKKLSELESFKTKLEEELRRADENLDDLKRNLNDIDLKRENLEGFIVRKINENKELQIKEEFLKRQETSFEAEIQGIEKAVSDSKLTLKSDFDKVKSFEIEIKGLKNQINSKLNEKELIVSTMTSQDNKIRELEIEKTRQEETLNGKIKEKNELNLQLTNKENQLKNVEEEILFNEKEENRLKHYAEELKKESDDLKAKIKDLESEKSNFEKERALHEEEIEKYHRESDELSKQLNSFSVDLGKKESDLSRYIYQESLIKEKIMEDYEMDIKEAQVLRDETQEISKKHIQSLKKSISELGNINMDAIEEFKNVKERYDFYLSQKTDLEDSTEKIENIIKDLEINMVKEFKESFLDINEKFKEVFKVLFGGGKGELILKDGEDILDSEIDINVQPPGKKLKSISVLSGGEKALSAIAILFSILMRKAVPFCILDEIDAPLDDANINRFISFLEVVSKETQFITITHRRGTMEASDYIYGITMQEKGVSKVLSLKLDEAESYIEN</sequence>
<dbReference type="InterPro" id="IPR027417">
    <property type="entry name" value="P-loop_NTPase"/>
</dbReference>
<evidence type="ECO:0000256" key="6">
    <source>
        <dbReference type="HAMAP-Rule" id="MF_01894"/>
    </source>
</evidence>
<gene>
    <name evidence="6" type="primary">smc</name>
    <name evidence="8" type="ORF">J2Z35_001618</name>
</gene>
<feature type="coiled-coil region" evidence="6">
    <location>
        <begin position="769"/>
        <end position="908"/>
    </location>
</feature>
<dbReference type="InterPro" id="IPR036277">
    <property type="entry name" value="SMC_hinge_sf"/>
</dbReference>
<dbReference type="PIRSF" id="PIRSF005719">
    <property type="entry name" value="SMC"/>
    <property type="match status" value="1"/>
</dbReference>
<evidence type="ECO:0000256" key="1">
    <source>
        <dbReference type="ARBA" id="ARBA00022490"/>
    </source>
</evidence>
<dbReference type="Gene3D" id="3.40.50.300">
    <property type="entry name" value="P-loop containing nucleotide triphosphate hydrolases"/>
    <property type="match status" value="2"/>
</dbReference>
<dbReference type="RefSeq" id="WP_209660881.1">
    <property type="nucleotide sequence ID" value="NZ_JAGGLI010000016.1"/>
</dbReference>
<dbReference type="InterPro" id="IPR003395">
    <property type="entry name" value="RecF/RecN/SMC_N"/>
</dbReference>
<dbReference type="Pfam" id="PF06470">
    <property type="entry name" value="SMC_hinge"/>
    <property type="match status" value="1"/>
</dbReference>
<name>A0ABS4KJ51_9FIRM</name>
<dbReference type="InterPro" id="IPR024704">
    <property type="entry name" value="SMC"/>
</dbReference>
<comment type="similarity">
    <text evidence="6">Belongs to the SMC family.</text>
</comment>
<evidence type="ECO:0000256" key="4">
    <source>
        <dbReference type="ARBA" id="ARBA00023054"/>
    </source>
</evidence>
<keyword evidence="4 6" id="KW-0175">Coiled coil</keyword>
<keyword evidence="3 6" id="KW-0067">ATP-binding</keyword>
<dbReference type="SUPFAM" id="SSF75553">
    <property type="entry name" value="Smc hinge domain"/>
    <property type="match status" value="1"/>
</dbReference>
<comment type="caution">
    <text evidence="8">The sequence shown here is derived from an EMBL/GenBank/DDBJ whole genome shotgun (WGS) entry which is preliminary data.</text>
</comment>
<comment type="domain">
    <text evidence="6">Contains large globular domains required for ATP hydrolysis at each terminus and a third globular domain forming a flexible hinge near the middle of the molecule. These domains are separated by coiled-coil structures.</text>
</comment>
<reference evidence="8 9" key="1">
    <citation type="submission" date="2021-03" db="EMBL/GenBank/DDBJ databases">
        <title>Genomic Encyclopedia of Type Strains, Phase IV (KMG-IV): sequencing the most valuable type-strain genomes for metagenomic binning, comparative biology and taxonomic classification.</title>
        <authorList>
            <person name="Goeker M."/>
        </authorList>
    </citation>
    <scope>NUCLEOTIDE SEQUENCE [LARGE SCALE GENOMIC DNA]</scope>
    <source>
        <strain evidence="8 9">DSM 27512</strain>
    </source>
</reference>
<keyword evidence="5 6" id="KW-0238">DNA-binding</keyword>
<keyword evidence="9" id="KW-1185">Reference proteome</keyword>
<evidence type="ECO:0000256" key="2">
    <source>
        <dbReference type="ARBA" id="ARBA00022741"/>
    </source>
</evidence>
<dbReference type="Gene3D" id="6.10.140.1720">
    <property type="match status" value="1"/>
</dbReference>
<organism evidence="8 9">
    <name type="scientific">Acetoanaerobium pronyense</name>
    <dbReference type="NCBI Taxonomy" id="1482736"/>
    <lineage>
        <taxon>Bacteria</taxon>
        <taxon>Bacillati</taxon>
        <taxon>Bacillota</taxon>
        <taxon>Clostridia</taxon>
        <taxon>Peptostreptococcales</taxon>
        <taxon>Filifactoraceae</taxon>
        <taxon>Acetoanaerobium</taxon>
    </lineage>
</organism>
<comment type="subcellular location">
    <subcellularLocation>
        <location evidence="6">Cytoplasm</location>
    </subcellularLocation>
</comment>
<protein>
    <recommendedName>
        <fullName evidence="6">Chromosome partition protein Smc</fullName>
    </recommendedName>
</protein>
<evidence type="ECO:0000313" key="9">
    <source>
        <dbReference type="Proteomes" id="UP001314903"/>
    </source>
</evidence>
<comment type="function">
    <text evidence="6">Required for chromosome condensation and partitioning.</text>
</comment>
<dbReference type="Pfam" id="PF02463">
    <property type="entry name" value="SMC_N"/>
    <property type="match status" value="1"/>
</dbReference>
<evidence type="ECO:0000256" key="3">
    <source>
        <dbReference type="ARBA" id="ARBA00022840"/>
    </source>
</evidence>
<dbReference type="NCBIfam" id="TIGR02168">
    <property type="entry name" value="SMC_prok_B"/>
    <property type="match status" value="1"/>
</dbReference>
<dbReference type="HAMAP" id="MF_01894">
    <property type="entry name" value="Smc_prok"/>
    <property type="match status" value="1"/>
</dbReference>
<keyword evidence="1 6" id="KW-0963">Cytoplasm</keyword>
<dbReference type="Proteomes" id="UP001314903">
    <property type="component" value="Unassembled WGS sequence"/>
</dbReference>
<dbReference type="InterPro" id="IPR010935">
    <property type="entry name" value="SMC_hinge"/>
</dbReference>
<keyword evidence="2 6" id="KW-0547">Nucleotide-binding</keyword>